<dbReference type="Proteomes" id="UP000007110">
    <property type="component" value="Unassembled WGS sequence"/>
</dbReference>
<evidence type="ECO:0000256" key="13">
    <source>
        <dbReference type="PROSITE-ProRule" id="PRU01011"/>
    </source>
</evidence>
<feature type="binding site" evidence="11">
    <location>
        <position position="381"/>
    </location>
    <ligand>
        <name>Ca(2+)</name>
        <dbReference type="ChEBI" id="CHEBI:29108"/>
        <label>5</label>
    </ligand>
</feature>
<feature type="binding site" evidence="11">
    <location>
        <position position="176"/>
    </location>
    <ligand>
        <name>Ca(2+)</name>
        <dbReference type="ChEBI" id="CHEBI:29108"/>
        <label>3</label>
    </ligand>
</feature>
<evidence type="ECO:0000313" key="18">
    <source>
        <dbReference type="Proteomes" id="UP000007110"/>
    </source>
</evidence>
<dbReference type="InterPro" id="IPR036375">
    <property type="entry name" value="Hemopexin-like_dom_sf"/>
</dbReference>
<dbReference type="InParanoid" id="A0A7M7NUS2"/>
<evidence type="ECO:0000256" key="1">
    <source>
        <dbReference type="ARBA" id="ARBA00010370"/>
    </source>
</evidence>
<feature type="binding site" evidence="11">
    <location>
        <position position="199"/>
    </location>
    <ligand>
        <name>Ca(2+)</name>
        <dbReference type="ChEBI" id="CHEBI:29108"/>
        <label>3</label>
    </ligand>
</feature>
<dbReference type="InterPro" id="IPR018487">
    <property type="entry name" value="Hemopexin-like_repeat"/>
</dbReference>
<keyword evidence="6 10" id="KW-0862">Zinc</keyword>
<feature type="repeat" description="Hemopexin" evidence="13">
    <location>
        <begin position="423"/>
        <end position="470"/>
    </location>
</feature>
<proteinExistence type="inferred from homology"/>
<dbReference type="FunFam" id="2.110.10.10:FF:000026">
    <property type="entry name" value="Uncharacterized protein"/>
    <property type="match status" value="1"/>
</dbReference>
<feature type="binding site" evidence="11">
    <location>
        <position position="183"/>
    </location>
    <ligand>
        <name>Zn(2+)</name>
        <dbReference type="ChEBI" id="CHEBI:29105"/>
        <label>1</label>
    </ligand>
</feature>
<keyword evidence="4" id="KW-0677">Repeat</keyword>
<keyword evidence="15" id="KW-0732">Signal</keyword>
<evidence type="ECO:0000256" key="10">
    <source>
        <dbReference type="PIRSR" id="PIRSR001191-2"/>
    </source>
</evidence>
<dbReference type="GO" id="GO:0004222">
    <property type="term" value="F:metalloendopeptidase activity"/>
    <property type="evidence" value="ECO:0000318"/>
    <property type="project" value="GO_Central"/>
</dbReference>
<dbReference type="CDD" id="cd00094">
    <property type="entry name" value="HX"/>
    <property type="match status" value="1"/>
</dbReference>
<dbReference type="GO" id="GO:0008270">
    <property type="term" value="F:zinc ion binding"/>
    <property type="evidence" value="ECO:0007669"/>
    <property type="project" value="InterPro"/>
</dbReference>
<dbReference type="FunFam" id="2.110.10.10:FF:000030">
    <property type="entry name" value="Uncharacterized protein"/>
    <property type="match status" value="1"/>
</dbReference>
<dbReference type="GO" id="GO:0030574">
    <property type="term" value="P:collagen catabolic process"/>
    <property type="evidence" value="ECO:0000318"/>
    <property type="project" value="GO_Central"/>
</dbReference>
<dbReference type="FunFam" id="3.40.390.10:FF:000068">
    <property type="entry name" value="Predicted protein"/>
    <property type="match status" value="1"/>
</dbReference>
<dbReference type="SUPFAM" id="SSF47090">
    <property type="entry name" value="PGBD-like"/>
    <property type="match status" value="1"/>
</dbReference>
<sequence>MSSRLILLALWSFCMVTCCLAQNSTVETEEEAMAYLNKYGYLDMTGGMPNTEERRRALEYFQRFANITMTGVLDDETLVMMNTPRCGMVDMNSPADMMRKKRYALGSRWSKTELTYKIINRTPDLPADEVDRIITESIEKWADVSRLTFTLVTSGDADILISFAAGSHGDDGPFDGPGGVLAHAYYPSSNAIGGDAHFDEDEDYTDASSRGINMEWVAVHEFGHSLGLGHSQIEGAVMYPYYTGYVPNFQLNSDDIAGIQAHYGENVGEPEDTPPTPVDKCMTSITMATRTLDGSTYLGNATHLYRRLTDGSIPDGYPKVIGVEFPGLPTALDAALFYPPNGKTYFFKGSQYWRFRNQRMDRGFPRPLSDWRGLPNDISSAFIWSRNGQIYFTKGDEYYRYYPGYGVLSYYPQPLSQWDGLPSDGVDAAFQWTNARTYFFKGSEYYRFNDRAVTVDQGYPINTATAWLGCDSDQLVVGPTSSPTTSPAAGDAVVLAPSMVAVLFSTIAAVFYSFQ</sequence>
<keyword evidence="8" id="KW-0865">Zymogen</keyword>
<evidence type="ECO:0000256" key="5">
    <source>
        <dbReference type="ARBA" id="ARBA00022801"/>
    </source>
</evidence>
<feature type="binding site" evidence="11">
    <location>
        <position position="170"/>
    </location>
    <ligand>
        <name>Zn(2+)</name>
        <dbReference type="ChEBI" id="CHEBI:29105"/>
        <label>1</label>
    </ligand>
</feature>
<feature type="binding site" evidence="11">
    <location>
        <position position="197"/>
    </location>
    <ligand>
        <name>Zn(2+)</name>
        <dbReference type="ChEBI" id="CHEBI:29105"/>
        <label>1</label>
    </ligand>
</feature>
<dbReference type="AlphaFoldDB" id="A0A7M7NUS2"/>
<comment type="cofactor">
    <cofactor evidence="11">
        <name>Ca(2+)</name>
        <dbReference type="ChEBI" id="CHEBI:29108"/>
    </cofactor>
    <text evidence="11">Can bind about 5 Ca(2+) ions per subunit.</text>
</comment>
<feature type="binding site" evidence="11">
    <location>
        <position position="158"/>
    </location>
    <ligand>
        <name>Ca(2+)</name>
        <dbReference type="ChEBI" id="CHEBI:29108"/>
        <label>2</label>
    </ligand>
</feature>
<feature type="binding site" evidence="11">
    <location>
        <position position="190"/>
    </location>
    <ligand>
        <name>Ca(2+)</name>
        <dbReference type="ChEBI" id="CHEBI:29108"/>
        <label>2</label>
    </ligand>
</feature>
<dbReference type="SMART" id="SM00120">
    <property type="entry name" value="HX"/>
    <property type="match status" value="4"/>
</dbReference>
<feature type="binding site" evidence="10">
    <location>
        <position position="220"/>
    </location>
    <ligand>
        <name>Zn(2+)</name>
        <dbReference type="ChEBI" id="CHEBI:29105"/>
        <label>2</label>
        <note>catalytic</note>
    </ligand>
</feature>
<feature type="binding site" evidence="11">
    <location>
        <position position="175"/>
    </location>
    <ligand>
        <name>Ca(2+)</name>
        <dbReference type="ChEBI" id="CHEBI:29108"/>
        <label>3</label>
    </ligand>
</feature>
<feature type="binding site" evidence="11">
    <location>
        <position position="168"/>
    </location>
    <ligand>
        <name>Zn(2+)</name>
        <dbReference type="ChEBI" id="CHEBI:29105"/>
        <label>1</label>
    </ligand>
</feature>
<dbReference type="RefSeq" id="XP_030841724.1">
    <property type="nucleotide sequence ID" value="XM_030985864.1"/>
</dbReference>
<feature type="disulfide bond" evidence="12">
    <location>
        <begin position="281"/>
        <end position="470"/>
    </location>
</feature>
<evidence type="ECO:0000256" key="4">
    <source>
        <dbReference type="ARBA" id="ARBA00022737"/>
    </source>
</evidence>
<accession>A0A7M7NUS2</accession>
<dbReference type="OMA" id="WRIDNEE"/>
<keyword evidence="5" id="KW-0378">Hydrolase</keyword>
<feature type="binding site" evidence="11">
    <location>
        <position position="124"/>
    </location>
    <ligand>
        <name>Ca(2+)</name>
        <dbReference type="ChEBI" id="CHEBI:29108"/>
        <label>1</label>
    </ligand>
</feature>
<feature type="repeat" description="Hemopexin" evidence="13">
    <location>
        <begin position="329"/>
        <end position="375"/>
    </location>
</feature>
<evidence type="ECO:0000256" key="8">
    <source>
        <dbReference type="ARBA" id="ARBA00023145"/>
    </source>
</evidence>
<feature type="binding site" evidence="11">
    <location>
        <position position="195"/>
    </location>
    <ligand>
        <name>Ca(2+)</name>
        <dbReference type="ChEBI" id="CHEBI:29108"/>
        <label>2</label>
    </ligand>
</feature>
<dbReference type="Pfam" id="PF00045">
    <property type="entry name" value="Hemopexin"/>
    <property type="match status" value="3"/>
</dbReference>
<evidence type="ECO:0000256" key="6">
    <source>
        <dbReference type="ARBA" id="ARBA00022833"/>
    </source>
</evidence>
<reference evidence="18" key="1">
    <citation type="submission" date="2015-02" db="EMBL/GenBank/DDBJ databases">
        <title>Genome sequencing for Strongylocentrotus purpuratus.</title>
        <authorList>
            <person name="Murali S."/>
            <person name="Liu Y."/>
            <person name="Vee V."/>
            <person name="English A."/>
            <person name="Wang M."/>
            <person name="Skinner E."/>
            <person name="Han Y."/>
            <person name="Muzny D.M."/>
            <person name="Worley K.C."/>
            <person name="Gibbs R.A."/>
        </authorList>
    </citation>
    <scope>NUCLEOTIDE SEQUENCE</scope>
</reference>
<keyword evidence="14" id="KW-0812">Transmembrane</keyword>
<evidence type="ECO:0000256" key="7">
    <source>
        <dbReference type="ARBA" id="ARBA00023049"/>
    </source>
</evidence>
<evidence type="ECO:0000256" key="12">
    <source>
        <dbReference type="PIRSR" id="PIRSR621190-3"/>
    </source>
</evidence>
<dbReference type="PIRSF" id="PIRSF001191">
    <property type="entry name" value="Peptidase_M10A_matrix"/>
    <property type="match status" value="1"/>
</dbReference>
<keyword evidence="7" id="KW-0482">Metalloprotease</keyword>
<feature type="domain" description="Peptidase metallopeptidase" evidence="16">
    <location>
        <begin position="105"/>
        <end position="265"/>
    </location>
</feature>
<feature type="binding site" evidence="11">
    <location>
        <position position="335"/>
    </location>
    <ligand>
        <name>Ca(2+)</name>
        <dbReference type="ChEBI" id="CHEBI:29108"/>
        <label>5</label>
    </ligand>
</feature>
<feature type="binding site" evidence="11">
    <location>
        <position position="238"/>
    </location>
    <ligand>
        <name>Zn(2+)</name>
        <dbReference type="ChEBI" id="CHEBI:29105"/>
        <label>2</label>
        <note>catalytic</note>
    </ligand>
</feature>
<feature type="binding site" evidence="11">
    <location>
        <position position="379"/>
    </location>
    <ligand>
        <name>Ca(2+)</name>
        <dbReference type="ChEBI" id="CHEBI:29108"/>
        <label>4</label>
    </ligand>
</feature>
<dbReference type="InterPro" id="IPR024079">
    <property type="entry name" value="MetalloPept_cat_dom_sf"/>
</dbReference>
<organism evidence="17 18">
    <name type="scientific">Strongylocentrotus purpuratus</name>
    <name type="common">Purple sea urchin</name>
    <dbReference type="NCBI Taxonomy" id="7668"/>
    <lineage>
        <taxon>Eukaryota</taxon>
        <taxon>Metazoa</taxon>
        <taxon>Echinodermata</taxon>
        <taxon>Eleutherozoa</taxon>
        <taxon>Echinozoa</taxon>
        <taxon>Echinoidea</taxon>
        <taxon>Euechinoidea</taxon>
        <taxon>Echinacea</taxon>
        <taxon>Camarodonta</taxon>
        <taxon>Echinidea</taxon>
        <taxon>Strongylocentrotidae</taxon>
        <taxon>Strongylocentrotus</taxon>
    </lineage>
</organism>
<dbReference type="InterPro" id="IPR033739">
    <property type="entry name" value="M10A_MMP"/>
</dbReference>
<name>A0A7M7NUS2_STRPU</name>
<evidence type="ECO:0000256" key="2">
    <source>
        <dbReference type="ARBA" id="ARBA00022670"/>
    </source>
</evidence>
<keyword evidence="18" id="KW-1185">Reference proteome</keyword>
<keyword evidence="14" id="KW-0472">Membrane</keyword>
<feature type="binding site" evidence="11">
    <location>
        <position position="427"/>
    </location>
    <ligand>
        <name>Ca(2+)</name>
        <dbReference type="ChEBI" id="CHEBI:29108"/>
        <label>4</label>
    </ligand>
</feature>
<feature type="binding site" evidence="11">
    <location>
        <position position="333"/>
    </location>
    <ligand>
        <name>Ca(2+)</name>
        <dbReference type="ChEBI" id="CHEBI:29108"/>
        <label>4</label>
    </ligand>
</feature>
<dbReference type="InterPro" id="IPR002477">
    <property type="entry name" value="Peptidoglycan-bd-like"/>
</dbReference>
<evidence type="ECO:0000259" key="16">
    <source>
        <dbReference type="SMART" id="SM00235"/>
    </source>
</evidence>
<dbReference type="PANTHER" id="PTHR10201">
    <property type="entry name" value="MATRIX METALLOPROTEINASE"/>
    <property type="match status" value="1"/>
</dbReference>
<keyword evidence="3 10" id="KW-0479">Metal-binding</keyword>
<dbReference type="OrthoDB" id="406838at2759"/>
<feature type="binding site" evidence="10">
    <location>
        <position position="224"/>
    </location>
    <ligand>
        <name>Zn(2+)</name>
        <dbReference type="ChEBI" id="CHEBI:29105"/>
        <label>2</label>
        <note>catalytic</note>
    </ligand>
</feature>
<dbReference type="Gene3D" id="2.110.10.10">
    <property type="entry name" value="Hemopexin-like domain"/>
    <property type="match status" value="1"/>
</dbReference>
<evidence type="ECO:0000256" key="11">
    <source>
        <dbReference type="PIRSR" id="PIRSR621190-2"/>
    </source>
</evidence>
<dbReference type="InterPro" id="IPR001818">
    <property type="entry name" value="Pept_M10_metallopeptidase"/>
</dbReference>
<dbReference type="GO" id="GO:0030198">
    <property type="term" value="P:extracellular matrix organization"/>
    <property type="evidence" value="ECO:0000318"/>
    <property type="project" value="GO_Central"/>
</dbReference>
<keyword evidence="12" id="KW-1015">Disulfide bond</keyword>
<reference evidence="17" key="2">
    <citation type="submission" date="2021-01" db="UniProtKB">
        <authorList>
            <consortium name="EnsemblMetazoa"/>
        </authorList>
    </citation>
    <scope>IDENTIFICATION</scope>
</reference>
<feature type="binding site" description="in inhibited form" evidence="11">
    <location>
        <position position="86"/>
    </location>
    <ligand>
        <name>Zn(2+)</name>
        <dbReference type="ChEBI" id="CHEBI:29105"/>
        <label>2</label>
        <note>catalytic</note>
    </ligand>
</feature>
<dbReference type="Pfam" id="PF01471">
    <property type="entry name" value="PG_binding_1"/>
    <property type="match status" value="1"/>
</dbReference>
<keyword evidence="11" id="KW-0106">Calcium</keyword>
<dbReference type="SUPFAM" id="SSF55486">
    <property type="entry name" value="Metalloproteases ('zincins'), catalytic domain"/>
    <property type="match status" value="1"/>
</dbReference>
<dbReference type="GO" id="GO:0005615">
    <property type="term" value="C:extracellular space"/>
    <property type="evidence" value="ECO:0000318"/>
    <property type="project" value="GO_Central"/>
</dbReference>
<dbReference type="SUPFAM" id="SSF50923">
    <property type="entry name" value="Hemopexin-like domain"/>
    <property type="match status" value="1"/>
</dbReference>
<dbReference type="GO" id="GO:0031012">
    <property type="term" value="C:extracellular matrix"/>
    <property type="evidence" value="ECO:0007669"/>
    <property type="project" value="InterPro"/>
</dbReference>
<evidence type="ECO:0000256" key="15">
    <source>
        <dbReference type="SAM" id="SignalP"/>
    </source>
</evidence>
<feature type="transmembrane region" description="Helical" evidence="14">
    <location>
        <begin position="492"/>
        <end position="514"/>
    </location>
</feature>
<dbReference type="SMART" id="SM00235">
    <property type="entry name" value="ZnMc"/>
    <property type="match status" value="1"/>
</dbReference>
<dbReference type="PROSITE" id="PS51642">
    <property type="entry name" value="HEMOPEXIN_2"/>
    <property type="match status" value="2"/>
</dbReference>
<evidence type="ECO:0000256" key="14">
    <source>
        <dbReference type="SAM" id="Phobius"/>
    </source>
</evidence>
<dbReference type="PRINTS" id="PR00138">
    <property type="entry name" value="MATRIXIN"/>
</dbReference>
<dbReference type="InterPro" id="IPR000585">
    <property type="entry name" value="Hemopexin-like_dom"/>
</dbReference>
<dbReference type="InterPro" id="IPR036365">
    <property type="entry name" value="PGBD-like_sf"/>
</dbReference>
<protein>
    <recommendedName>
        <fullName evidence="16">Peptidase metallopeptidase domain-containing protein</fullName>
    </recommendedName>
</protein>
<feature type="chain" id="PRO_5029677825" description="Peptidase metallopeptidase domain-containing protein" evidence="15">
    <location>
        <begin position="22"/>
        <end position="515"/>
    </location>
</feature>
<evidence type="ECO:0000256" key="3">
    <source>
        <dbReference type="ARBA" id="ARBA00022723"/>
    </source>
</evidence>
<dbReference type="EnsemblMetazoa" id="XM_030985864">
    <property type="protein sequence ID" value="XP_030841724"/>
    <property type="gene ID" value="LOC115924102"/>
</dbReference>
<feature type="active site" evidence="9">
    <location>
        <position position="221"/>
    </location>
</feature>
<comment type="cofactor">
    <cofactor evidence="11">
        <name>Zn(2+)</name>
        <dbReference type="ChEBI" id="CHEBI:29105"/>
    </cofactor>
    <text evidence="11">Binds 2 Zn(2+) ions per subunit.</text>
</comment>
<feature type="binding site" evidence="11">
    <location>
        <position position="193"/>
    </location>
    <ligand>
        <name>Ca(2+)</name>
        <dbReference type="ChEBI" id="CHEBI:29108"/>
        <label>2</label>
    </ligand>
</feature>
<dbReference type="CDD" id="cd04278">
    <property type="entry name" value="ZnMc_MMP"/>
    <property type="match status" value="1"/>
</dbReference>
<feature type="binding site" evidence="11">
    <location>
        <position position="202"/>
    </location>
    <ligand>
        <name>Ca(2+)</name>
        <dbReference type="ChEBI" id="CHEBI:29108"/>
        <label>1</label>
    </ligand>
</feature>
<dbReference type="InterPro" id="IPR006026">
    <property type="entry name" value="Peptidase_Metallo"/>
</dbReference>
<dbReference type="InterPro" id="IPR021190">
    <property type="entry name" value="Pept_M10A"/>
</dbReference>
<feature type="binding site" evidence="11">
    <location>
        <position position="202"/>
    </location>
    <ligand>
        <name>Ca(2+)</name>
        <dbReference type="ChEBI" id="CHEBI:29108"/>
        <label>3</label>
    </ligand>
</feature>
<dbReference type="GeneID" id="115924102"/>
<dbReference type="Gene3D" id="3.40.390.10">
    <property type="entry name" value="Collagenase (Catalytic Domain)"/>
    <property type="match status" value="1"/>
</dbReference>
<comment type="similarity">
    <text evidence="1">Belongs to the peptidase M10A family.</text>
</comment>
<dbReference type="PANTHER" id="PTHR10201:SF294">
    <property type="entry name" value="MATRIX METALLOPROTEINASE 16"/>
    <property type="match status" value="1"/>
</dbReference>
<evidence type="ECO:0000313" key="17">
    <source>
        <dbReference type="EnsemblMetazoa" id="XP_030841724"/>
    </source>
</evidence>
<feature type="binding site" evidence="10">
    <location>
        <position position="230"/>
    </location>
    <ligand>
        <name>Zn(2+)</name>
        <dbReference type="ChEBI" id="CHEBI:29105"/>
        <label>2</label>
        <note>catalytic</note>
    </ligand>
</feature>
<dbReference type="KEGG" id="spu:115924102"/>
<dbReference type="Pfam" id="PF00413">
    <property type="entry name" value="Peptidase_M10"/>
    <property type="match status" value="1"/>
</dbReference>
<dbReference type="GO" id="GO:0006508">
    <property type="term" value="P:proteolysis"/>
    <property type="evidence" value="ECO:0007669"/>
    <property type="project" value="UniProtKB-KW"/>
</dbReference>
<keyword evidence="14" id="KW-1133">Transmembrane helix</keyword>
<feature type="signal peptide" evidence="15">
    <location>
        <begin position="1"/>
        <end position="21"/>
    </location>
</feature>
<keyword evidence="2" id="KW-0645">Protease</keyword>
<evidence type="ECO:0000256" key="9">
    <source>
        <dbReference type="PIRSR" id="PIRSR001191-1"/>
    </source>
</evidence>